<dbReference type="InterPro" id="IPR007344">
    <property type="entry name" value="GrpB/CoaE"/>
</dbReference>
<dbReference type="Pfam" id="PF04229">
    <property type="entry name" value="GrpB"/>
    <property type="match status" value="1"/>
</dbReference>
<reference evidence="2" key="1">
    <citation type="journal article" date="2019" name="Int. J. Syst. Evol. Microbiol.">
        <title>The Global Catalogue of Microorganisms (GCM) 10K type strain sequencing project: providing services to taxonomists for standard genome sequencing and annotation.</title>
        <authorList>
            <consortium name="The Broad Institute Genomics Platform"/>
            <consortium name="The Broad Institute Genome Sequencing Center for Infectious Disease"/>
            <person name="Wu L."/>
            <person name="Ma J."/>
        </authorList>
    </citation>
    <scope>NUCLEOTIDE SEQUENCE [LARGE SCALE GENOMIC DNA]</scope>
    <source>
        <strain evidence="2">KCTC 33575</strain>
    </source>
</reference>
<name>A0ABW5X1P4_9STAP</name>
<evidence type="ECO:0000313" key="2">
    <source>
        <dbReference type="Proteomes" id="UP001597519"/>
    </source>
</evidence>
<dbReference type="Proteomes" id="UP001597519">
    <property type="component" value="Unassembled WGS sequence"/>
</dbReference>
<evidence type="ECO:0000313" key="1">
    <source>
        <dbReference type="EMBL" id="MFD2831431.1"/>
    </source>
</evidence>
<organism evidence="1 2">
    <name type="scientific">Corticicoccus populi</name>
    <dbReference type="NCBI Taxonomy" id="1812821"/>
    <lineage>
        <taxon>Bacteria</taxon>
        <taxon>Bacillati</taxon>
        <taxon>Bacillota</taxon>
        <taxon>Bacilli</taxon>
        <taxon>Bacillales</taxon>
        <taxon>Staphylococcaceae</taxon>
        <taxon>Corticicoccus</taxon>
    </lineage>
</organism>
<keyword evidence="2" id="KW-1185">Reference proteome</keyword>
<comment type="caution">
    <text evidence="1">The sequence shown here is derived from an EMBL/GenBank/DDBJ whole genome shotgun (WGS) entry which is preliminary data.</text>
</comment>
<dbReference type="Gene3D" id="3.30.460.10">
    <property type="entry name" value="Beta Polymerase, domain 2"/>
    <property type="match status" value="1"/>
</dbReference>
<protein>
    <submittedName>
        <fullName evidence="1">GrpB family protein</fullName>
    </submittedName>
</protein>
<accession>A0ABW5X1P4</accession>
<proteinExistence type="predicted"/>
<gene>
    <name evidence="1" type="ORF">ACFSX4_13225</name>
</gene>
<dbReference type="SUPFAM" id="SSF81301">
    <property type="entry name" value="Nucleotidyltransferase"/>
    <property type="match status" value="1"/>
</dbReference>
<dbReference type="InterPro" id="IPR043519">
    <property type="entry name" value="NT_sf"/>
</dbReference>
<dbReference type="EMBL" id="JBHUOQ010000005">
    <property type="protein sequence ID" value="MFD2831431.1"/>
    <property type="molecule type" value="Genomic_DNA"/>
</dbReference>
<dbReference type="PANTHER" id="PTHR34822:SF1">
    <property type="entry name" value="GRPB FAMILY PROTEIN"/>
    <property type="match status" value="1"/>
</dbReference>
<sequence>MKKNSYYDLAKQKYVEASLQMLDHFKSNVIEVHHIGSSSFASMDTREDIDILVILKSQNQVAELPDVLMAEGYEIVHSFSPYYSNETIVRGSFDDDSVNFIFMAHGEERKEEILDCKLSINSDESEFKKFIELKKQLNDLQLSREEYQLKKEALFYNIMSARGNRNVV</sequence>
<dbReference type="RefSeq" id="WP_377775684.1">
    <property type="nucleotide sequence ID" value="NZ_JBHUOQ010000005.1"/>
</dbReference>
<dbReference type="PANTHER" id="PTHR34822">
    <property type="entry name" value="GRPB DOMAIN PROTEIN (AFU_ORTHOLOGUE AFUA_1G01530)"/>
    <property type="match status" value="1"/>
</dbReference>